<proteinExistence type="predicted"/>
<reference evidence="1" key="1">
    <citation type="submission" date="2022-04" db="EMBL/GenBank/DDBJ databases">
        <title>Genome of the entomopathogenic fungus Entomophthora muscae.</title>
        <authorList>
            <person name="Elya C."/>
            <person name="Lovett B.R."/>
            <person name="Lee E."/>
            <person name="Macias A.M."/>
            <person name="Hajek A.E."/>
            <person name="De Bivort B.L."/>
            <person name="Kasson M.T."/>
            <person name="De Fine Licht H.H."/>
            <person name="Stajich J.E."/>
        </authorList>
    </citation>
    <scope>NUCLEOTIDE SEQUENCE</scope>
    <source>
        <strain evidence="1">Berkeley</strain>
    </source>
</reference>
<sequence length="185" mass="20066">MIDPTHLGIHRLTPKRNPVLQSASTIAITDTPHLTAIPLTVIREIPSVTTSGIVSVAATSHRSRPLATAVKTEVPTTDTIETCRIIGESAVGMSIRPWGISRLLQILELLILNYLPTFTTVLIMEVTTIRRKAIAPTIMALMAQTSTPTRGEGLNLNSPPITLLPQTPPPFLPLAIWNPSLLLTY</sequence>
<gene>
    <name evidence="1" type="ORF">DSO57_1037760</name>
</gene>
<protein>
    <submittedName>
        <fullName evidence="1">Uncharacterized protein</fullName>
    </submittedName>
</protein>
<evidence type="ECO:0000313" key="2">
    <source>
        <dbReference type="Proteomes" id="UP001165960"/>
    </source>
</evidence>
<name>A0ACC2SYY9_9FUNG</name>
<dbReference type="Proteomes" id="UP001165960">
    <property type="component" value="Unassembled WGS sequence"/>
</dbReference>
<organism evidence="1 2">
    <name type="scientific">Entomophthora muscae</name>
    <dbReference type="NCBI Taxonomy" id="34485"/>
    <lineage>
        <taxon>Eukaryota</taxon>
        <taxon>Fungi</taxon>
        <taxon>Fungi incertae sedis</taxon>
        <taxon>Zoopagomycota</taxon>
        <taxon>Entomophthoromycotina</taxon>
        <taxon>Entomophthoromycetes</taxon>
        <taxon>Entomophthorales</taxon>
        <taxon>Entomophthoraceae</taxon>
        <taxon>Entomophthora</taxon>
    </lineage>
</organism>
<keyword evidence="2" id="KW-1185">Reference proteome</keyword>
<dbReference type="EMBL" id="QTSX02003973">
    <property type="protein sequence ID" value="KAJ9067576.1"/>
    <property type="molecule type" value="Genomic_DNA"/>
</dbReference>
<comment type="caution">
    <text evidence="1">The sequence shown here is derived from an EMBL/GenBank/DDBJ whole genome shotgun (WGS) entry which is preliminary data.</text>
</comment>
<accession>A0ACC2SYY9</accession>
<evidence type="ECO:0000313" key="1">
    <source>
        <dbReference type="EMBL" id="KAJ9067576.1"/>
    </source>
</evidence>